<dbReference type="SUPFAM" id="SSF159664">
    <property type="entry name" value="CobE/GbiG C-terminal domain-like"/>
    <property type="match status" value="1"/>
</dbReference>
<dbReference type="InterPro" id="IPR036518">
    <property type="entry name" value="CobE/GbiG_C_sf"/>
</dbReference>
<dbReference type="OrthoDB" id="4722at2157"/>
<dbReference type="EMBL" id="CP002009">
    <property type="protein sequence ID" value="ADG13837.1"/>
    <property type="molecule type" value="Genomic_DNA"/>
</dbReference>
<proteinExistence type="predicted"/>
<evidence type="ECO:0000313" key="3">
    <source>
        <dbReference type="EMBL" id="ADG13837.1"/>
    </source>
</evidence>
<evidence type="ECO:0000259" key="2">
    <source>
        <dbReference type="Pfam" id="PF11760"/>
    </source>
</evidence>
<dbReference type="eggNOG" id="arCOG00651">
    <property type="taxonomic scope" value="Archaea"/>
</dbReference>
<dbReference type="RefSeq" id="WP_013100582.1">
    <property type="nucleotide sequence ID" value="NC_014122.1"/>
</dbReference>
<protein>
    <submittedName>
        <fullName evidence="3">Cobalamin (Vitamin B12) biosynthesis CbiG protein</fullName>
    </submittedName>
</protein>
<dbReference type="AlphaFoldDB" id="D5VTD4"/>
<dbReference type="InterPro" id="IPR002750">
    <property type="entry name" value="CobE/GbiG_C"/>
</dbReference>
<dbReference type="InterPro" id="IPR038029">
    <property type="entry name" value="GbiG_N_sf"/>
</dbReference>
<dbReference type="KEGG" id="mif:Metin_1184"/>
<dbReference type="Proteomes" id="UP000002061">
    <property type="component" value="Chromosome"/>
</dbReference>
<dbReference type="PANTHER" id="PTHR37477:SF1">
    <property type="entry name" value="COBALT-PRECORRIN-5A HYDROLASE"/>
    <property type="match status" value="1"/>
</dbReference>
<dbReference type="GeneID" id="9132203"/>
<dbReference type="Gene3D" id="3.30.420.180">
    <property type="entry name" value="CobE/GbiG C-terminal domain"/>
    <property type="match status" value="1"/>
</dbReference>
<organism evidence="3 4">
    <name type="scientific">Methanocaldococcus infernus (strain DSM 11812 / JCM 15783 / ME)</name>
    <dbReference type="NCBI Taxonomy" id="573063"/>
    <lineage>
        <taxon>Archaea</taxon>
        <taxon>Methanobacteriati</taxon>
        <taxon>Methanobacteriota</taxon>
        <taxon>Methanomada group</taxon>
        <taxon>Methanococci</taxon>
        <taxon>Methanococcales</taxon>
        <taxon>Methanocaldococcaceae</taxon>
        <taxon>Methanocaldococcus</taxon>
    </lineage>
</organism>
<name>D5VTD4_METIM</name>
<feature type="domain" description="Cobalamin synthesis G N-terminal" evidence="2">
    <location>
        <begin position="41"/>
        <end position="112"/>
    </location>
</feature>
<evidence type="ECO:0000259" key="1">
    <source>
        <dbReference type="Pfam" id="PF01890"/>
    </source>
</evidence>
<reference evidence="3" key="1">
    <citation type="submission" date="2010-04" db="EMBL/GenBank/DDBJ databases">
        <title>Complete sequence of Methanocaldococcus infernus ME.</title>
        <authorList>
            <consortium name="US DOE Joint Genome Institute"/>
            <person name="Lucas S."/>
            <person name="Copeland A."/>
            <person name="Lapidus A."/>
            <person name="Cheng J.-F."/>
            <person name="Bruce D."/>
            <person name="Goodwin L."/>
            <person name="Pitluck S."/>
            <person name="Munk A.C."/>
            <person name="Detter J.C."/>
            <person name="Han C."/>
            <person name="Tapia R."/>
            <person name="Land M."/>
            <person name="Hauser L."/>
            <person name="Kyrpides N."/>
            <person name="Mikhailova N."/>
            <person name="Sieprawska-Lupa M."/>
            <person name="Whitman W.B."/>
            <person name="Woyke T."/>
        </authorList>
    </citation>
    <scope>NUCLEOTIDE SEQUENCE [LARGE SCALE GENOMIC DNA]</scope>
    <source>
        <strain evidence="3">ME</strain>
    </source>
</reference>
<dbReference type="SUPFAM" id="SSF159672">
    <property type="entry name" value="CbiG N-terminal domain-like"/>
    <property type="match status" value="1"/>
</dbReference>
<gene>
    <name evidence="3" type="ordered locus">Metin_1184</name>
</gene>
<dbReference type="STRING" id="573063.Metin_1184"/>
<dbReference type="InterPro" id="IPR021744">
    <property type="entry name" value="CbiG_N"/>
</dbReference>
<dbReference type="Pfam" id="PF01890">
    <property type="entry name" value="CbiG_C"/>
    <property type="match status" value="1"/>
</dbReference>
<feature type="domain" description="CobE/GbiG C-terminal" evidence="1">
    <location>
        <begin position="186"/>
        <end position="307"/>
    </location>
</feature>
<sequence>MITIVYTTNNKRLAQEISKILEYYKYDYTLIDIKEFSLSKDVEGYIFLSSTGIAIRKVKEIIKDKLRDPFLIVVNNNYVIPLLSNHIGGGNYIGKILAINLNKEIVYSTATDLKGKVGVDELCRTLFLELPKKKDILRLNKELLERDLELYLPEGWNIKINGYKVSYHDKDYVKVEDVKLKPLKVSVGVGCRRGIESFKIYWAVKKALYLRNIPSWRIDIIGTINLRKREVREGCKRFNREILTFTKEELNEAVKRYNLERSEFVYKHVGTYGVAEPSALLGLESLKIKGKLILKKLRVRGVTVAIASHPTYFI</sequence>
<accession>D5VTD4</accession>
<dbReference type="PANTHER" id="PTHR37477">
    <property type="entry name" value="COBALT-PRECORRIN-5A HYDROLASE"/>
    <property type="match status" value="1"/>
</dbReference>
<evidence type="ECO:0000313" key="4">
    <source>
        <dbReference type="Proteomes" id="UP000002061"/>
    </source>
</evidence>
<dbReference type="Gene3D" id="3.40.50.11220">
    <property type="match status" value="1"/>
</dbReference>
<keyword evidence="4" id="KW-1185">Reference proteome</keyword>
<dbReference type="Pfam" id="PF11760">
    <property type="entry name" value="CbiG_N"/>
    <property type="match status" value="1"/>
</dbReference>
<dbReference type="HOGENOM" id="CLU_028397_0_0_2"/>
<dbReference type="InterPro" id="IPR052553">
    <property type="entry name" value="CbiG_hydrolase"/>
</dbReference>
<dbReference type="GO" id="GO:0009236">
    <property type="term" value="P:cobalamin biosynthetic process"/>
    <property type="evidence" value="ECO:0007669"/>
    <property type="project" value="InterPro"/>
</dbReference>